<gene>
    <name evidence="1" type="ORF">METZ01_LOCUS192213</name>
</gene>
<protein>
    <submittedName>
        <fullName evidence="1">Uncharacterized protein</fullName>
    </submittedName>
</protein>
<name>A0A382DMD3_9ZZZZ</name>
<dbReference type="EMBL" id="UINC01040038">
    <property type="protein sequence ID" value="SVB39359.1"/>
    <property type="molecule type" value="Genomic_DNA"/>
</dbReference>
<dbReference type="AlphaFoldDB" id="A0A382DMD3"/>
<reference evidence="1" key="1">
    <citation type="submission" date="2018-05" db="EMBL/GenBank/DDBJ databases">
        <authorList>
            <person name="Lanie J.A."/>
            <person name="Ng W.-L."/>
            <person name="Kazmierczak K.M."/>
            <person name="Andrzejewski T.M."/>
            <person name="Davidsen T.M."/>
            <person name="Wayne K.J."/>
            <person name="Tettelin H."/>
            <person name="Glass J.I."/>
            <person name="Rusch D."/>
            <person name="Podicherti R."/>
            <person name="Tsui H.-C.T."/>
            <person name="Winkler M.E."/>
        </authorList>
    </citation>
    <scope>NUCLEOTIDE SEQUENCE</scope>
</reference>
<sequence>MHYQMPLNSNLFKVPLSEIGDTRAMEIIFEGEIAYNSGAII</sequence>
<evidence type="ECO:0000313" key="1">
    <source>
        <dbReference type="EMBL" id="SVB39359.1"/>
    </source>
</evidence>
<accession>A0A382DMD3</accession>
<proteinExistence type="predicted"/>
<organism evidence="1">
    <name type="scientific">marine metagenome</name>
    <dbReference type="NCBI Taxonomy" id="408172"/>
    <lineage>
        <taxon>unclassified sequences</taxon>
        <taxon>metagenomes</taxon>
        <taxon>ecological metagenomes</taxon>
    </lineage>
</organism>